<dbReference type="AlphaFoldDB" id="A0A9W8GWU5"/>
<dbReference type="OrthoDB" id="10360499at2759"/>
<evidence type="ECO:0000313" key="2">
    <source>
        <dbReference type="Proteomes" id="UP001140011"/>
    </source>
</evidence>
<protein>
    <submittedName>
        <fullName evidence="1">Uncharacterized protein</fullName>
    </submittedName>
</protein>
<gene>
    <name evidence="1" type="ORF">GGI19_001867</name>
</gene>
<organism evidence="1 2">
    <name type="scientific">Coemansia pectinata</name>
    <dbReference type="NCBI Taxonomy" id="1052879"/>
    <lineage>
        <taxon>Eukaryota</taxon>
        <taxon>Fungi</taxon>
        <taxon>Fungi incertae sedis</taxon>
        <taxon>Zoopagomycota</taxon>
        <taxon>Kickxellomycotina</taxon>
        <taxon>Kickxellomycetes</taxon>
        <taxon>Kickxellales</taxon>
        <taxon>Kickxellaceae</taxon>
        <taxon>Coemansia</taxon>
    </lineage>
</organism>
<proteinExistence type="predicted"/>
<keyword evidence="2" id="KW-1185">Reference proteome</keyword>
<accession>A0A9W8GWU5</accession>
<evidence type="ECO:0000313" key="1">
    <source>
        <dbReference type="EMBL" id="KAJ2755157.1"/>
    </source>
</evidence>
<name>A0A9W8GWU5_9FUNG</name>
<reference evidence="1" key="1">
    <citation type="submission" date="2022-07" db="EMBL/GenBank/DDBJ databases">
        <title>Phylogenomic reconstructions and comparative analyses of Kickxellomycotina fungi.</title>
        <authorList>
            <person name="Reynolds N.K."/>
            <person name="Stajich J.E."/>
            <person name="Barry K."/>
            <person name="Grigoriev I.V."/>
            <person name="Crous P."/>
            <person name="Smith M.E."/>
        </authorList>
    </citation>
    <scope>NUCLEOTIDE SEQUENCE</scope>
    <source>
        <strain evidence="1">BCRC 34297</strain>
    </source>
</reference>
<sequence length="214" mass="23830">MDLVTFNISFTATNVLTTPLHTTPPTTAPEHTVLLLAAPEHAASEPAEGEVIDLATLPVVELAQPEVYDFAPFTIYDTESVTVINPTSATVFEVDSVTYVDANASTTIYYGMYEDADYYNIYGDNVNNGEWEGAPEAEYYSQEVNSAEVNPPMDSFNFEFAQPQNNVYENWNGTPAYEYYSQDNVSVEANELMDIIDELAWLQDAAYVDMGELY</sequence>
<comment type="caution">
    <text evidence="1">The sequence shown here is derived from an EMBL/GenBank/DDBJ whole genome shotgun (WGS) entry which is preliminary data.</text>
</comment>
<dbReference type="Proteomes" id="UP001140011">
    <property type="component" value="Unassembled WGS sequence"/>
</dbReference>
<dbReference type="EMBL" id="JANBUH010000075">
    <property type="protein sequence ID" value="KAJ2755157.1"/>
    <property type="molecule type" value="Genomic_DNA"/>
</dbReference>